<evidence type="ECO:0000313" key="4">
    <source>
        <dbReference type="Proteomes" id="UP001176941"/>
    </source>
</evidence>
<proteinExistence type="predicted"/>
<evidence type="ECO:0000256" key="1">
    <source>
        <dbReference type="SAM" id="MobiDB-lite"/>
    </source>
</evidence>
<organism evidence="3 4">
    <name type="scientific">Rangifer tarandus platyrhynchus</name>
    <name type="common">Svalbard reindeer</name>
    <dbReference type="NCBI Taxonomy" id="3082113"/>
    <lineage>
        <taxon>Eukaryota</taxon>
        <taxon>Metazoa</taxon>
        <taxon>Chordata</taxon>
        <taxon>Craniata</taxon>
        <taxon>Vertebrata</taxon>
        <taxon>Euteleostomi</taxon>
        <taxon>Mammalia</taxon>
        <taxon>Eutheria</taxon>
        <taxon>Laurasiatheria</taxon>
        <taxon>Artiodactyla</taxon>
        <taxon>Ruminantia</taxon>
        <taxon>Pecora</taxon>
        <taxon>Cervidae</taxon>
        <taxon>Odocoileinae</taxon>
        <taxon>Rangifer</taxon>
    </lineage>
</organism>
<dbReference type="EMBL" id="OX459940">
    <property type="protein sequence ID" value="CAI9174768.1"/>
    <property type="molecule type" value="Genomic_DNA"/>
</dbReference>
<evidence type="ECO:0000313" key="3">
    <source>
        <dbReference type="EMBL" id="CAI9174768.1"/>
    </source>
</evidence>
<protein>
    <submittedName>
        <fullName evidence="3">Uncharacterized protein</fullName>
    </submittedName>
</protein>
<feature type="chain" id="PRO_5045084226" evidence="2">
    <location>
        <begin position="28"/>
        <end position="135"/>
    </location>
</feature>
<name>A0ABN8ZQA9_RANTA</name>
<feature type="signal peptide" evidence="2">
    <location>
        <begin position="1"/>
        <end position="27"/>
    </location>
</feature>
<reference evidence="3" key="1">
    <citation type="submission" date="2023-04" db="EMBL/GenBank/DDBJ databases">
        <authorList>
            <consortium name="ELIXIR-Norway"/>
        </authorList>
    </citation>
    <scope>NUCLEOTIDE SEQUENCE [LARGE SCALE GENOMIC DNA]</scope>
</reference>
<evidence type="ECO:0000256" key="2">
    <source>
        <dbReference type="SAM" id="SignalP"/>
    </source>
</evidence>
<accession>A0ABN8ZQA9</accession>
<sequence>MGAGGAASHSLAWASLPLLGPPAGALCEDTLCCRGLAGGAAGGGACDWRGWAGRVAGGARESEHRGAGGGAGPAGARYRGARRLPGRLRSSRPGGRYGNFTGLRDPATSPPRDSTLRCSGSGAFGMAEPRAQAGE</sequence>
<feature type="compositionally biased region" description="Basic residues" evidence="1">
    <location>
        <begin position="79"/>
        <end position="90"/>
    </location>
</feature>
<keyword evidence="4" id="KW-1185">Reference proteome</keyword>
<feature type="region of interest" description="Disordered" evidence="1">
    <location>
        <begin position="57"/>
        <end position="135"/>
    </location>
</feature>
<keyword evidence="2" id="KW-0732">Signal</keyword>
<dbReference type="Proteomes" id="UP001176941">
    <property type="component" value="Chromosome 4"/>
</dbReference>
<gene>
    <name evidence="3" type="ORF">MRATA1EN1_LOCUS23730</name>
</gene>